<proteinExistence type="predicted"/>
<dbReference type="OrthoDB" id="6053259at2"/>
<keyword evidence="1" id="KW-1133">Transmembrane helix</keyword>
<name>A0A0L8AE28_9GAMM</name>
<feature type="transmembrane region" description="Helical" evidence="1">
    <location>
        <begin position="6"/>
        <end position="25"/>
    </location>
</feature>
<accession>A0A0L8AE28</accession>
<dbReference type="AlphaFoldDB" id="A0A0L8AE28"/>
<dbReference type="Proteomes" id="UP000036890">
    <property type="component" value="Unassembled WGS sequence"/>
</dbReference>
<protein>
    <submittedName>
        <fullName evidence="2">Membrane protein</fullName>
    </submittedName>
</protein>
<dbReference type="RefSeq" id="WP_010486061.1">
    <property type="nucleotide sequence ID" value="NZ_AJLO02000011.1"/>
</dbReference>
<feature type="transmembrane region" description="Helical" evidence="1">
    <location>
        <begin position="71"/>
        <end position="90"/>
    </location>
</feature>
<keyword evidence="1" id="KW-0472">Membrane</keyword>
<evidence type="ECO:0000313" key="2">
    <source>
        <dbReference type="EMBL" id="KOF00415.1"/>
    </source>
</evidence>
<sequence>MLLRGSPLLIALLLHLLVALLYWALIPLGMNGYRDHFGFTSHRDIGLGIAQFYLFWMFIGAQPLIAVLRPLFAKLLVLAIPLAFATWTLMHNHPLRLLYFTVGPGLLALAAIAISVRHASRSHLPTTTGTADA</sequence>
<gene>
    <name evidence="2" type="ORF">W7K_04480</name>
</gene>
<keyword evidence="1" id="KW-0812">Transmembrane</keyword>
<comment type="caution">
    <text evidence="2">The sequence shown here is derived from an EMBL/GenBank/DDBJ whole genome shotgun (WGS) entry which is preliminary data.</text>
</comment>
<dbReference type="EMBL" id="AJLO02000011">
    <property type="protein sequence ID" value="KOF00415.1"/>
    <property type="molecule type" value="Genomic_DNA"/>
</dbReference>
<feature type="transmembrane region" description="Helical" evidence="1">
    <location>
        <begin position="45"/>
        <end position="65"/>
    </location>
</feature>
<organism evidence="2 3">
    <name type="scientific">Stenotrophomonas geniculata N1</name>
    <dbReference type="NCBI Taxonomy" id="1167641"/>
    <lineage>
        <taxon>Bacteria</taxon>
        <taxon>Pseudomonadati</taxon>
        <taxon>Pseudomonadota</taxon>
        <taxon>Gammaproteobacteria</taxon>
        <taxon>Lysobacterales</taxon>
        <taxon>Lysobacteraceae</taxon>
        <taxon>Stenotrophomonas</taxon>
    </lineage>
</organism>
<feature type="transmembrane region" description="Helical" evidence="1">
    <location>
        <begin position="97"/>
        <end position="116"/>
    </location>
</feature>
<evidence type="ECO:0000313" key="3">
    <source>
        <dbReference type="Proteomes" id="UP000036890"/>
    </source>
</evidence>
<evidence type="ECO:0000256" key="1">
    <source>
        <dbReference type="SAM" id="Phobius"/>
    </source>
</evidence>
<reference evidence="2 3" key="1">
    <citation type="journal article" date="2012" name="J. Bacteriol.">
        <title>Genome sequence of a novel nicotine-degrading strain, Pseudomonas geniculata N1.</title>
        <authorList>
            <person name="Tang H."/>
            <person name="Yu H."/>
            <person name="Tai C."/>
            <person name="Huang K."/>
            <person name="Liu Y."/>
            <person name="Wang L."/>
            <person name="Yao Y."/>
            <person name="Wu G."/>
            <person name="Xu P."/>
        </authorList>
    </citation>
    <scope>NUCLEOTIDE SEQUENCE [LARGE SCALE GENOMIC DNA]</scope>
    <source>
        <strain evidence="2 3">N1</strain>
    </source>
</reference>